<gene>
    <name evidence="2" type="ORF">JAAARDRAFT_714997</name>
</gene>
<dbReference type="InParanoid" id="A0A067PEE9"/>
<sequence>MRILTLATLLFATSVLANPIEKRAAAYYNPNINGGSELDNAGDGLGEPLNAGHQLLTRVIISGLSSSGVLNLNGLLNYAESLGYSEECFDIHLGGAQTANLGDGNGWTNQVIEIRQDYGSASVGTCLESLVGGNHFGAWQQNGSLASSGAWFLAVSEEEDVFEGHTIAPNGYNLGRNALVAAAVGSISYNGVTYTTTA</sequence>
<evidence type="ECO:0000256" key="1">
    <source>
        <dbReference type="SAM" id="SignalP"/>
    </source>
</evidence>
<organism evidence="2 3">
    <name type="scientific">Jaapia argillacea MUCL 33604</name>
    <dbReference type="NCBI Taxonomy" id="933084"/>
    <lineage>
        <taxon>Eukaryota</taxon>
        <taxon>Fungi</taxon>
        <taxon>Dikarya</taxon>
        <taxon>Basidiomycota</taxon>
        <taxon>Agaricomycotina</taxon>
        <taxon>Agaricomycetes</taxon>
        <taxon>Agaricomycetidae</taxon>
        <taxon>Jaapiales</taxon>
        <taxon>Jaapiaceae</taxon>
        <taxon>Jaapia</taxon>
    </lineage>
</organism>
<dbReference type="EMBL" id="KL197787">
    <property type="protein sequence ID" value="KDQ49382.1"/>
    <property type="molecule type" value="Genomic_DNA"/>
</dbReference>
<feature type="signal peptide" evidence="1">
    <location>
        <begin position="1"/>
        <end position="17"/>
    </location>
</feature>
<dbReference type="OrthoDB" id="2310204at2759"/>
<feature type="chain" id="PRO_5001643108" evidence="1">
    <location>
        <begin position="18"/>
        <end position="198"/>
    </location>
</feature>
<keyword evidence="3" id="KW-1185">Reference proteome</keyword>
<dbReference type="Proteomes" id="UP000027265">
    <property type="component" value="Unassembled WGS sequence"/>
</dbReference>
<evidence type="ECO:0000313" key="3">
    <source>
        <dbReference type="Proteomes" id="UP000027265"/>
    </source>
</evidence>
<protein>
    <submittedName>
        <fullName evidence="2">Uncharacterized protein</fullName>
    </submittedName>
</protein>
<dbReference type="STRING" id="933084.A0A067PEE9"/>
<dbReference type="HOGENOM" id="CLU_061244_1_1_1"/>
<proteinExistence type="predicted"/>
<reference evidence="3" key="1">
    <citation type="journal article" date="2014" name="Proc. Natl. Acad. Sci. U.S.A.">
        <title>Extensive sampling of basidiomycete genomes demonstrates inadequacy of the white-rot/brown-rot paradigm for wood decay fungi.</title>
        <authorList>
            <person name="Riley R."/>
            <person name="Salamov A.A."/>
            <person name="Brown D.W."/>
            <person name="Nagy L.G."/>
            <person name="Floudas D."/>
            <person name="Held B.W."/>
            <person name="Levasseur A."/>
            <person name="Lombard V."/>
            <person name="Morin E."/>
            <person name="Otillar R."/>
            <person name="Lindquist E.A."/>
            <person name="Sun H."/>
            <person name="LaButti K.M."/>
            <person name="Schmutz J."/>
            <person name="Jabbour D."/>
            <person name="Luo H."/>
            <person name="Baker S.E."/>
            <person name="Pisabarro A.G."/>
            <person name="Walton J.D."/>
            <person name="Blanchette R.A."/>
            <person name="Henrissat B."/>
            <person name="Martin F."/>
            <person name="Cullen D."/>
            <person name="Hibbett D.S."/>
            <person name="Grigoriev I.V."/>
        </authorList>
    </citation>
    <scope>NUCLEOTIDE SEQUENCE [LARGE SCALE GENOMIC DNA]</scope>
    <source>
        <strain evidence="3">MUCL 33604</strain>
    </source>
</reference>
<dbReference type="AlphaFoldDB" id="A0A067PEE9"/>
<accession>A0A067PEE9</accession>
<evidence type="ECO:0000313" key="2">
    <source>
        <dbReference type="EMBL" id="KDQ49382.1"/>
    </source>
</evidence>
<name>A0A067PEE9_9AGAM</name>
<keyword evidence="1" id="KW-0732">Signal</keyword>